<evidence type="ECO:0000256" key="1">
    <source>
        <dbReference type="SAM" id="MobiDB-lite"/>
    </source>
</evidence>
<evidence type="ECO:0000313" key="2">
    <source>
        <dbReference type="Proteomes" id="UP000036681"/>
    </source>
</evidence>
<keyword evidence="2" id="KW-1185">Reference proteome</keyword>
<dbReference type="WBParaSite" id="ALUE_0000108801-mRNA-1">
    <property type="protein sequence ID" value="ALUE_0000108801-mRNA-1"/>
    <property type="gene ID" value="ALUE_0000108801"/>
</dbReference>
<accession>A0A0M3HHU3</accession>
<organism evidence="2 3">
    <name type="scientific">Ascaris lumbricoides</name>
    <name type="common">Giant roundworm</name>
    <dbReference type="NCBI Taxonomy" id="6252"/>
    <lineage>
        <taxon>Eukaryota</taxon>
        <taxon>Metazoa</taxon>
        <taxon>Ecdysozoa</taxon>
        <taxon>Nematoda</taxon>
        <taxon>Chromadorea</taxon>
        <taxon>Rhabditida</taxon>
        <taxon>Spirurina</taxon>
        <taxon>Ascaridomorpha</taxon>
        <taxon>Ascaridoidea</taxon>
        <taxon>Ascarididae</taxon>
        <taxon>Ascaris</taxon>
    </lineage>
</organism>
<reference evidence="3" key="1">
    <citation type="submission" date="2017-02" db="UniProtKB">
        <authorList>
            <consortium name="WormBaseParasite"/>
        </authorList>
    </citation>
    <scope>IDENTIFICATION</scope>
</reference>
<name>A0A0M3HHU3_ASCLU</name>
<feature type="compositionally biased region" description="Polar residues" evidence="1">
    <location>
        <begin position="18"/>
        <end position="34"/>
    </location>
</feature>
<dbReference type="Proteomes" id="UP000036681">
    <property type="component" value="Unplaced"/>
</dbReference>
<evidence type="ECO:0000313" key="3">
    <source>
        <dbReference type="WBParaSite" id="ALUE_0000108801-mRNA-1"/>
    </source>
</evidence>
<protein>
    <submittedName>
        <fullName evidence="3">Uncharacterized protein</fullName>
    </submittedName>
</protein>
<dbReference type="AlphaFoldDB" id="A0A0M3HHU3"/>
<sequence>MRRGESGTALGGGGGGVQKSNGPRRSEQQAQQSAKVYEPSHRGTQQHRA</sequence>
<proteinExistence type="predicted"/>
<feature type="region of interest" description="Disordered" evidence="1">
    <location>
        <begin position="1"/>
        <end position="49"/>
    </location>
</feature>